<evidence type="ECO:0000313" key="3">
    <source>
        <dbReference type="Proteomes" id="UP000033115"/>
    </source>
</evidence>
<dbReference type="HOGENOM" id="CLU_129198_0_0_9"/>
<dbReference type="EMBL" id="CP009933">
    <property type="protein sequence ID" value="AKA69071.1"/>
    <property type="molecule type" value="Genomic_DNA"/>
</dbReference>
<sequence>MDNFVIENTKSTPYVEVDPEHNKLIFKGESYPENAYGFYEPIYNLIDEYFVEFEKLTADIQLSYINTSSIKCLIMLFDKLNTNYNNGNDITINWYYDEDNGFDYDMGQDFKMDIDIPFNFISISDEE</sequence>
<feature type="domain" description="SiaC family regulatory phosphoprotein" evidence="1">
    <location>
        <begin position="6"/>
        <end position="122"/>
    </location>
</feature>
<protein>
    <recommendedName>
        <fullName evidence="1">SiaC family regulatory phosphoprotein domain-containing protein</fullName>
    </recommendedName>
</protein>
<reference evidence="2 3" key="1">
    <citation type="journal article" date="2015" name="J. Biotechnol.">
        <title>Complete genome sequence of a malodorant-producing acetogen, Clostridium scatologenes ATCC 25775(T).</title>
        <authorList>
            <person name="Zhu Z."/>
            <person name="Guo T."/>
            <person name="Zheng H."/>
            <person name="Song T."/>
            <person name="Ouyang P."/>
            <person name="Xie J."/>
        </authorList>
    </citation>
    <scope>NUCLEOTIDE SEQUENCE [LARGE SCALE GENOMIC DNA]</scope>
    <source>
        <strain evidence="2 3">ATCC 25775</strain>
    </source>
</reference>
<dbReference type="KEGG" id="csq:CSCA_1946"/>
<keyword evidence="3" id="KW-1185">Reference proteome</keyword>
<evidence type="ECO:0000259" key="1">
    <source>
        <dbReference type="Pfam" id="PF09345"/>
    </source>
</evidence>
<accession>A0A0E3GQS3</accession>
<dbReference type="STRING" id="1548.CSCA_1946"/>
<dbReference type="Proteomes" id="UP000033115">
    <property type="component" value="Chromosome"/>
</dbReference>
<name>A0A0E3GQS3_CLOSL</name>
<proteinExistence type="predicted"/>
<evidence type="ECO:0000313" key="2">
    <source>
        <dbReference type="EMBL" id="AKA69071.1"/>
    </source>
</evidence>
<dbReference type="InterPro" id="IPR018530">
    <property type="entry name" value="SiaC"/>
</dbReference>
<organism evidence="2 3">
    <name type="scientific">Clostridium scatologenes</name>
    <dbReference type="NCBI Taxonomy" id="1548"/>
    <lineage>
        <taxon>Bacteria</taxon>
        <taxon>Bacillati</taxon>
        <taxon>Bacillota</taxon>
        <taxon>Clostridia</taxon>
        <taxon>Eubacteriales</taxon>
        <taxon>Clostridiaceae</taxon>
        <taxon>Clostridium</taxon>
    </lineage>
</organism>
<dbReference type="Pfam" id="PF09345">
    <property type="entry name" value="SiaC"/>
    <property type="match status" value="1"/>
</dbReference>
<gene>
    <name evidence="2" type="ORF">CSCA_1946</name>
</gene>
<dbReference type="RefSeq" id="WP_029163441.1">
    <property type="nucleotide sequence ID" value="NZ_CP009933.1"/>
</dbReference>
<dbReference type="AlphaFoldDB" id="A0A0E3GQS3"/>